<dbReference type="SMART" id="SM00233">
    <property type="entry name" value="PH"/>
    <property type="match status" value="1"/>
</dbReference>
<proteinExistence type="predicted"/>
<feature type="compositionally biased region" description="Pro residues" evidence="1">
    <location>
        <begin position="173"/>
        <end position="193"/>
    </location>
</feature>
<protein>
    <recommendedName>
        <fullName evidence="2">PH domain-containing protein</fullName>
    </recommendedName>
</protein>
<dbReference type="EMBL" id="NAJO01000002">
    <property type="protein sequence ID" value="OQO14052.1"/>
    <property type="molecule type" value="Genomic_DNA"/>
</dbReference>
<feature type="region of interest" description="Disordered" evidence="1">
    <location>
        <begin position="1"/>
        <end position="205"/>
    </location>
</feature>
<keyword evidence="4" id="KW-1185">Reference proteome</keyword>
<accession>A0A1V8TS57</accession>
<feature type="compositionally biased region" description="Basic and acidic residues" evidence="1">
    <location>
        <begin position="121"/>
        <end position="144"/>
    </location>
</feature>
<dbReference type="InterPro" id="IPR001849">
    <property type="entry name" value="PH_domain"/>
</dbReference>
<dbReference type="InParanoid" id="A0A1V8TS57"/>
<dbReference type="SUPFAM" id="SSF50729">
    <property type="entry name" value="PH domain-like"/>
    <property type="match status" value="1"/>
</dbReference>
<gene>
    <name evidence="3" type="ORF">B0A48_00928</name>
</gene>
<feature type="compositionally biased region" description="Polar residues" evidence="1">
    <location>
        <begin position="784"/>
        <end position="801"/>
    </location>
</feature>
<feature type="domain" description="PH" evidence="2">
    <location>
        <begin position="382"/>
        <end position="497"/>
    </location>
</feature>
<feature type="region of interest" description="Disordered" evidence="1">
    <location>
        <begin position="614"/>
        <end position="877"/>
    </location>
</feature>
<dbReference type="PANTHER" id="PTHR38700">
    <property type="entry name" value="YALI0E22418P"/>
    <property type="match status" value="1"/>
</dbReference>
<dbReference type="Pfam" id="PF00169">
    <property type="entry name" value="PH"/>
    <property type="match status" value="1"/>
</dbReference>
<dbReference type="Proteomes" id="UP000192596">
    <property type="component" value="Unassembled WGS sequence"/>
</dbReference>
<evidence type="ECO:0000313" key="3">
    <source>
        <dbReference type="EMBL" id="OQO14052.1"/>
    </source>
</evidence>
<comment type="caution">
    <text evidence="3">The sequence shown here is derived from an EMBL/GenBank/DDBJ whole genome shotgun (WGS) entry which is preliminary data.</text>
</comment>
<name>A0A1V8TS57_9PEZI</name>
<feature type="compositionally biased region" description="Polar residues" evidence="1">
    <location>
        <begin position="1"/>
        <end position="10"/>
    </location>
</feature>
<dbReference type="InterPro" id="IPR011993">
    <property type="entry name" value="PH-like_dom_sf"/>
</dbReference>
<feature type="compositionally biased region" description="Basic and acidic residues" evidence="1">
    <location>
        <begin position="616"/>
        <end position="640"/>
    </location>
</feature>
<dbReference type="PANTHER" id="PTHR38700:SF1">
    <property type="entry name" value="PH DOMAIN-CONTAINING PROTEIN"/>
    <property type="match status" value="1"/>
</dbReference>
<reference evidence="4" key="1">
    <citation type="submission" date="2017-03" db="EMBL/GenBank/DDBJ databases">
        <title>Genomes of endolithic fungi from Antarctica.</title>
        <authorList>
            <person name="Coleine C."/>
            <person name="Masonjones S."/>
            <person name="Stajich J.E."/>
        </authorList>
    </citation>
    <scope>NUCLEOTIDE SEQUENCE [LARGE SCALE GENOMIC DNA]</scope>
    <source>
        <strain evidence="4">CCFEE 5527</strain>
    </source>
</reference>
<evidence type="ECO:0000256" key="1">
    <source>
        <dbReference type="SAM" id="MobiDB-lite"/>
    </source>
</evidence>
<dbReference type="Gene3D" id="2.30.29.30">
    <property type="entry name" value="Pleckstrin-homology domain (PH domain)/Phosphotyrosine-binding domain (PTB)"/>
    <property type="match status" value="1"/>
</dbReference>
<feature type="compositionally biased region" description="Polar residues" evidence="1">
    <location>
        <begin position="642"/>
        <end position="666"/>
    </location>
</feature>
<evidence type="ECO:0000313" key="4">
    <source>
        <dbReference type="Proteomes" id="UP000192596"/>
    </source>
</evidence>
<organism evidence="3 4">
    <name type="scientific">Cryoendolithus antarcticus</name>
    <dbReference type="NCBI Taxonomy" id="1507870"/>
    <lineage>
        <taxon>Eukaryota</taxon>
        <taxon>Fungi</taxon>
        <taxon>Dikarya</taxon>
        <taxon>Ascomycota</taxon>
        <taxon>Pezizomycotina</taxon>
        <taxon>Dothideomycetes</taxon>
        <taxon>Dothideomycetidae</taxon>
        <taxon>Cladosporiales</taxon>
        <taxon>Cladosporiaceae</taxon>
        <taxon>Cryoendolithus</taxon>
    </lineage>
</organism>
<feature type="region of interest" description="Disordered" evidence="1">
    <location>
        <begin position="559"/>
        <end position="595"/>
    </location>
</feature>
<evidence type="ECO:0000259" key="2">
    <source>
        <dbReference type="SMART" id="SM00233"/>
    </source>
</evidence>
<dbReference type="STRING" id="1507870.A0A1V8TS57"/>
<dbReference type="AlphaFoldDB" id="A0A1V8TS57"/>
<feature type="compositionally biased region" description="Basic and acidic residues" evidence="1">
    <location>
        <begin position="694"/>
        <end position="718"/>
    </location>
</feature>
<sequence>MSDSISTPQRKVSRYRSQRQKAQQEQDLSDAPAVPAIPEDEAHDEDGVLRSKSRYRRKNGPGNEPRPATASDQDHGALSHRPAAGAVRHSPPTTSQSPLSRVREGQRAESSPVRRVQQTRDGYKPRDDSPSTRPGTLDRYHEDEVSGSQEMLHVRTRSSGRGPVPVSSLSRPQLPPSIPSGELFPPPKQPPPIHVDGPPSSSQIKATTSTPMLAVYDDDDDEKGGCFGLFKRKRGVGASGGETVPIARPVSNEGPQAILAGGGGIVPGIDAPVSGVNTGDRRVLVACGRSKMLFPVTPTTTPVEIIKSASIAMSESINVRSAVILESFNTVGVQRPLRRYEHIRDVMNSWDSDKQNSLLLIDPRTGTSEAELSLAGVPKHRPTESTFLMHYSQKVGSWDKRFITLKPDGQITCQKDAEKPRDQVNVCHMSDFDIYSPTIEKTRKKIKPPKKNCFAIKSQEKTAMFESTQNFVHFFCTNDRRTADDFYNAIQGWRSWYLVNVMGEGVKAKPTEEQLHANAVANGYHSTQDTSQNTAHRKMDSMESHYQLGSFRPLVDMNTFNERPATSDGRPVRMGSRSDAPQRHSSTRAKPQHPPLALNRALLADDEPLGNLARRASVDSKRRSMDVGRPDQLDVGDRLGRTYSQRQRNGNPSDRQDWTTSHNILNDNGGANHRSARLSTDGMPNRRTSVSQADDLKRRTSRRGDNPHRQSVDLERTGSRSGAGAYKPLVDLTPAYKEPPQHANKGRGHRPDAVGPGNLIEAATSPDDPIGAPPSSDWRGRNAHSGSPSNTYRPQTGQNAVPQPMKSVHRPAQSTSPEYGAPVTGPAFTGDGLLAGSPQGWGGGSRGRGVMDGSRAKGPLVDLSGEGKFAQGSLLNR</sequence>
<dbReference type="OrthoDB" id="43122at2759"/>